<accession>A0A4Y0BVU9</accession>
<sequence length="398" mass="46210">MFAICRFCLNDDETGLRLITESEDDSLTIDEMELFTGLQLNDGHLYSYAVCYECLKRLEMMGTFRELCLSNEAYFRQIYDMHYTKVELAPTEIELVPSVTLEEDSADGSTSMISRNHLSPRSNLDFEEEKDHYCSVQNSIDPVQSLLSKDDKRDDNYEEHSTDSIPITSPSKAKLVQAKNQSVYKTPNRSKNANTQRQLCSICGKMVTNIVLHISSHTKEANYKCPHCPTKMTHPANLMRHIKAVHLKTIVKSCDLCGKGFTHKNTYKSHMRSQHNIGESFKCEMCSKLFKHPSGLRDHVIRFHTSDCNYECVLCEKMFKTKQALKEHQNVHTDEQPYCCKHCQKRFKSRSARNAHQVTHSGIVFTCKYCDKSYRYKALLNMHVRKYHQFRTSEYDRD</sequence>
<dbReference type="PROSITE" id="PS00028">
    <property type="entry name" value="ZINC_FINGER_C2H2_1"/>
    <property type="match status" value="6"/>
</dbReference>
<evidence type="ECO:0000256" key="4">
    <source>
        <dbReference type="ARBA" id="ARBA00022771"/>
    </source>
</evidence>
<evidence type="ECO:0000256" key="3">
    <source>
        <dbReference type="ARBA" id="ARBA00022737"/>
    </source>
</evidence>
<evidence type="ECO:0000259" key="11">
    <source>
        <dbReference type="PROSITE" id="PS51915"/>
    </source>
</evidence>
<keyword evidence="5 8" id="KW-0862">Zinc</keyword>
<evidence type="ECO:0000256" key="6">
    <source>
        <dbReference type="ARBA" id="ARBA00023242"/>
    </source>
</evidence>
<dbReference type="Gene3D" id="3.30.160.60">
    <property type="entry name" value="Classic Zinc Finger"/>
    <property type="match status" value="4"/>
</dbReference>
<evidence type="ECO:0000256" key="5">
    <source>
        <dbReference type="ARBA" id="ARBA00022833"/>
    </source>
</evidence>
<dbReference type="GO" id="GO:0008270">
    <property type="term" value="F:zinc ion binding"/>
    <property type="evidence" value="ECO:0007669"/>
    <property type="project" value="UniProtKB-UniRule"/>
</dbReference>
<keyword evidence="6" id="KW-0539">Nucleus</keyword>
<dbReference type="PROSITE" id="PS50157">
    <property type="entry name" value="ZINC_FINGER_C2H2_2"/>
    <property type="match status" value="6"/>
</dbReference>
<evidence type="ECO:0008006" key="13">
    <source>
        <dbReference type="Google" id="ProtNLM"/>
    </source>
</evidence>
<dbReference type="PROSITE" id="PS51915">
    <property type="entry name" value="ZAD"/>
    <property type="match status" value="1"/>
</dbReference>
<feature type="compositionally biased region" description="Polar residues" evidence="9">
    <location>
        <begin position="178"/>
        <end position="191"/>
    </location>
</feature>
<feature type="compositionally biased region" description="Basic and acidic residues" evidence="9">
    <location>
        <begin position="148"/>
        <end position="162"/>
    </location>
</feature>
<protein>
    <recommendedName>
        <fullName evidence="13">Protein krueppel</fullName>
    </recommendedName>
</protein>
<proteinExistence type="predicted"/>
<dbReference type="AlphaFoldDB" id="A0A4Y0BVU9"/>
<comment type="subcellular location">
    <subcellularLocation>
        <location evidence="1">Nucleus</location>
    </subcellularLocation>
</comment>
<dbReference type="InterPro" id="IPR022755">
    <property type="entry name" value="Znf_C2H2_jaz"/>
</dbReference>
<feature type="domain" description="C2H2-type" evidence="10">
    <location>
        <begin position="223"/>
        <end position="246"/>
    </location>
</feature>
<evidence type="ECO:0000256" key="8">
    <source>
        <dbReference type="PROSITE-ProRule" id="PRU01263"/>
    </source>
</evidence>
<evidence type="ECO:0000256" key="7">
    <source>
        <dbReference type="PROSITE-ProRule" id="PRU00042"/>
    </source>
</evidence>
<feature type="binding site" evidence="8">
    <location>
        <position position="51"/>
    </location>
    <ligand>
        <name>Zn(2+)</name>
        <dbReference type="ChEBI" id="CHEBI:29105"/>
    </ligand>
</feature>
<feature type="region of interest" description="Disordered" evidence="9">
    <location>
        <begin position="148"/>
        <end position="191"/>
    </location>
</feature>
<dbReference type="STRING" id="62324.A0A4Y0BVU9"/>
<dbReference type="PANTHER" id="PTHR24379:SF121">
    <property type="entry name" value="C2H2-TYPE DOMAIN-CONTAINING PROTEIN"/>
    <property type="match status" value="1"/>
</dbReference>
<reference evidence="12" key="1">
    <citation type="submission" date="2020-05" db="UniProtKB">
        <authorList>
            <consortium name="EnsemblMetazoa"/>
        </authorList>
    </citation>
    <scope>IDENTIFICATION</scope>
    <source>
        <strain evidence="12">FUMOZ</strain>
    </source>
</reference>
<dbReference type="InterPro" id="IPR012934">
    <property type="entry name" value="Znf_AD"/>
</dbReference>
<dbReference type="SMART" id="SM00355">
    <property type="entry name" value="ZnF_C2H2"/>
    <property type="match status" value="7"/>
</dbReference>
<dbReference type="VEuPathDB" id="VectorBase:AFUN2_007690"/>
<keyword evidence="2 8" id="KW-0479">Metal-binding</keyword>
<feature type="domain" description="C2H2-type" evidence="10">
    <location>
        <begin position="281"/>
        <end position="309"/>
    </location>
</feature>
<organism evidence="12">
    <name type="scientific">Anopheles funestus</name>
    <name type="common">African malaria mosquito</name>
    <dbReference type="NCBI Taxonomy" id="62324"/>
    <lineage>
        <taxon>Eukaryota</taxon>
        <taxon>Metazoa</taxon>
        <taxon>Ecdysozoa</taxon>
        <taxon>Arthropoda</taxon>
        <taxon>Hexapoda</taxon>
        <taxon>Insecta</taxon>
        <taxon>Pterygota</taxon>
        <taxon>Neoptera</taxon>
        <taxon>Endopterygota</taxon>
        <taxon>Diptera</taxon>
        <taxon>Nematocera</taxon>
        <taxon>Culicoidea</taxon>
        <taxon>Culicidae</taxon>
        <taxon>Anophelinae</taxon>
        <taxon>Anopheles</taxon>
    </lineage>
</organism>
<feature type="binding site" evidence="8">
    <location>
        <position position="8"/>
    </location>
    <ligand>
        <name>Zn(2+)</name>
        <dbReference type="ChEBI" id="CHEBI:29105"/>
    </ligand>
</feature>
<dbReference type="PANTHER" id="PTHR24379">
    <property type="entry name" value="KRAB AND ZINC FINGER DOMAIN-CONTAINING"/>
    <property type="match status" value="1"/>
</dbReference>
<feature type="binding site" evidence="8">
    <location>
        <position position="54"/>
    </location>
    <ligand>
        <name>Zn(2+)</name>
        <dbReference type="ChEBI" id="CHEBI:29105"/>
    </ligand>
</feature>
<dbReference type="Pfam" id="PF12171">
    <property type="entry name" value="zf-C2H2_jaz"/>
    <property type="match status" value="1"/>
</dbReference>
<dbReference type="Pfam" id="PF00096">
    <property type="entry name" value="zf-C2H2"/>
    <property type="match status" value="3"/>
</dbReference>
<evidence type="ECO:0000313" key="12">
    <source>
        <dbReference type="EnsemblMetazoa" id="AFUN022024-PA"/>
    </source>
</evidence>
<feature type="binding site" evidence="8">
    <location>
        <position position="5"/>
    </location>
    <ligand>
        <name>Zn(2+)</name>
        <dbReference type="ChEBI" id="CHEBI:29105"/>
    </ligand>
</feature>
<evidence type="ECO:0000256" key="2">
    <source>
        <dbReference type="ARBA" id="ARBA00022723"/>
    </source>
</evidence>
<keyword evidence="3" id="KW-0677">Repeat</keyword>
<dbReference type="EnsemblMetazoa" id="AFUN022024-RA">
    <property type="protein sequence ID" value="AFUN022024-PA"/>
    <property type="gene ID" value="AFUN022024"/>
</dbReference>
<dbReference type="InterPro" id="IPR013087">
    <property type="entry name" value="Znf_C2H2_type"/>
</dbReference>
<dbReference type="InterPro" id="IPR036236">
    <property type="entry name" value="Znf_C2H2_sf"/>
</dbReference>
<dbReference type="SUPFAM" id="SSF57716">
    <property type="entry name" value="Glucocorticoid receptor-like (DNA-binding domain)"/>
    <property type="match status" value="1"/>
</dbReference>
<dbReference type="Pfam" id="PF12874">
    <property type="entry name" value="zf-met"/>
    <property type="match status" value="2"/>
</dbReference>
<dbReference type="Pfam" id="PF07776">
    <property type="entry name" value="zf-AD"/>
    <property type="match status" value="1"/>
</dbReference>
<dbReference type="VEuPathDB" id="VectorBase:AFUN022024"/>
<evidence type="ECO:0000256" key="1">
    <source>
        <dbReference type="ARBA" id="ARBA00004123"/>
    </source>
</evidence>
<feature type="domain" description="C2H2-type" evidence="10">
    <location>
        <begin position="310"/>
        <end position="337"/>
    </location>
</feature>
<feature type="domain" description="C2H2-type" evidence="10">
    <location>
        <begin position="365"/>
        <end position="393"/>
    </location>
</feature>
<feature type="domain" description="ZAD" evidence="11">
    <location>
        <begin position="3"/>
        <end position="78"/>
    </location>
</feature>
<name>A0A4Y0BVU9_ANOFN</name>
<dbReference type="SUPFAM" id="SSF57667">
    <property type="entry name" value="beta-beta-alpha zinc fingers"/>
    <property type="match status" value="4"/>
</dbReference>
<keyword evidence="4 7" id="KW-0863">Zinc-finger</keyword>
<feature type="domain" description="C2H2-type" evidence="10">
    <location>
        <begin position="338"/>
        <end position="362"/>
    </location>
</feature>
<dbReference type="Gene3D" id="3.40.1800.20">
    <property type="match status" value="1"/>
</dbReference>
<dbReference type="GO" id="GO:0005634">
    <property type="term" value="C:nucleus"/>
    <property type="evidence" value="ECO:0007669"/>
    <property type="project" value="UniProtKB-SubCell"/>
</dbReference>
<evidence type="ECO:0000259" key="10">
    <source>
        <dbReference type="PROSITE" id="PS50157"/>
    </source>
</evidence>
<feature type="domain" description="C2H2-type" evidence="10">
    <location>
        <begin position="252"/>
        <end position="280"/>
    </location>
</feature>
<dbReference type="FunFam" id="3.30.160.60:FF:000145">
    <property type="entry name" value="Zinc finger protein 574"/>
    <property type="match status" value="1"/>
</dbReference>
<evidence type="ECO:0000256" key="9">
    <source>
        <dbReference type="SAM" id="MobiDB-lite"/>
    </source>
</evidence>
<dbReference type="SMART" id="SM00868">
    <property type="entry name" value="zf-AD"/>
    <property type="match status" value="1"/>
</dbReference>